<proteinExistence type="predicted"/>
<feature type="region of interest" description="Disordered" evidence="1">
    <location>
        <begin position="471"/>
        <end position="500"/>
    </location>
</feature>
<reference evidence="2 3" key="1">
    <citation type="submission" date="2024-10" db="EMBL/GenBank/DDBJ databases">
        <authorList>
            <person name="Kim D."/>
        </authorList>
    </citation>
    <scope>NUCLEOTIDE SEQUENCE [LARGE SCALE GENOMIC DNA]</scope>
    <source>
        <strain evidence="2">BH-2024</strain>
    </source>
</reference>
<protein>
    <submittedName>
        <fullName evidence="2">Uncharacterized protein</fullName>
    </submittedName>
</protein>
<feature type="compositionally biased region" description="Polar residues" evidence="1">
    <location>
        <begin position="1715"/>
        <end position="1727"/>
    </location>
</feature>
<gene>
    <name evidence="2" type="ORF">niasHT_004898</name>
</gene>
<feature type="region of interest" description="Disordered" evidence="1">
    <location>
        <begin position="614"/>
        <end position="654"/>
    </location>
</feature>
<evidence type="ECO:0000313" key="2">
    <source>
        <dbReference type="EMBL" id="KAL3121453.1"/>
    </source>
</evidence>
<comment type="caution">
    <text evidence="2">The sequence shown here is derived from an EMBL/GenBank/DDBJ whole genome shotgun (WGS) entry which is preliminary data.</text>
</comment>
<organism evidence="2 3">
    <name type="scientific">Heterodera trifolii</name>
    <dbReference type="NCBI Taxonomy" id="157864"/>
    <lineage>
        <taxon>Eukaryota</taxon>
        <taxon>Metazoa</taxon>
        <taxon>Ecdysozoa</taxon>
        <taxon>Nematoda</taxon>
        <taxon>Chromadorea</taxon>
        <taxon>Rhabditida</taxon>
        <taxon>Tylenchina</taxon>
        <taxon>Tylenchomorpha</taxon>
        <taxon>Tylenchoidea</taxon>
        <taxon>Heteroderidae</taxon>
        <taxon>Heteroderinae</taxon>
        <taxon>Heterodera</taxon>
    </lineage>
</organism>
<sequence length="1877" mass="209159">MEVILNKLGNQPDLKPTDGLFEALQKAKNLPDQTKAFERRRKCVECFVMAFGTSKPKFASIAFEGVQLLLRSGASSAAEGQTPPGECLAGQLLSLFANIPSWREMPSTQCQCLTLLVQLISSPQIPIQTTEVLSAFEICKKTFELAADSASVRPAARAALTQMLNSYILNRIAIEENSESAEIGASEDVAALLGELINRMGKAVTEVAEPNGALSCGKQSDEKADKRQPMLLPLDALFGVLSALDPQMIGRHNAILDRLKNELVPLIIWQLRGSAKRSEINENDSKRIGTQLMDTLKRAGTSSSTDCRPSGIVPVSMALEGSESAHSFYQVIDQLLRLLSPLALSLPQLSSVSAVELLPLLEELWRCALLSPTLSKRLEALRLAKRINGDEHRFVELLSLSIVTGKNSFWYALVECVEECGVAKCQRTVAASFRTLTAMFSTALNLFKQPPAEFKFEIRIEKLISAIKMNEKSDEEKEEAKSNEQMKKKGRREEKGTDIQMEKAAQLFSDSLVRLFRELETMDNCKLGQMDSAIQRIVVQICGQINAILCPMDGELGKSENEKEKITLENRKLSAQSTPEDSSEEEEGKERKKRREVTEMEIVEVMAQLMIDMDRQKANGRTKRRKRNGDGPTQTEGAEDEPMGGAGRNGDMPMDNIQMDNMPMDNIQMDNIQQMDNENTSLVLMELVTRNLCATNCDSLTLASHHLLNLSAFDPLLEQLSSDGNANGSVFISPSHFVPLRSVRMALFQWFRTEIRNCWSSFVRMFSLFKEQNELSEESKNALIEALATFVPLAIEMGMAFELHWVYQLIAEQMCPLEHLREAVKNAKRSGESANQKSARRFCGQNSLIGLRVLLENSPAALRIAPKVSAHIVRCAQFVWELERWHFQMSKLVIAASVFEPTALPPQNSLRSPAVDPLIAANAISADELTSTEIARLMEDFLAMIDRIFSSAISTSLPLNSFCSLINSICTANENNLFYSDDLAPIESSAQLLQRMCQLVAGSGNLTLIHKIAAFRQIRAHLIKCASANSIPREVNRRAIDGVQEVIKALLQMEWPSDQPRMTIFGWNSFLFSAFSQIVGLDSLCVSETFLQVGQVLLSFVGQFNEMICSAWGPLFGTIQQLIRRNVKESPNCPLVALILDIFEKFLSISKPYVLLIAFSDFVDALSLFLSLSIDDNSSTFDQLVSLLERSECILIDFLFTASIELPLAFIEMIDRKWEDKRKIIIANGQRNADEADYVNQLTDLRMLLSDQREGMAEGCPIMAKWLDKGEGGAGVGSGQRTSEGLTWPANLPICHLSPTSPCKAVALHSFNLLQQLLKAMLNNRNDCSNVTNQSRLTLNFGHFLGELSAKFGTPFASFCFCAVLSADVGNSLALPLSASGVRCLKLLLVPLLAHRSVVLLLVPSPLPSLWRFFLLRLLLRLSVRCVAKGGNLSLVGCALLRNFCALSNDCPFFASLCADAIWHSIHYTLFPVRLLISQFFVHSTDFSSDLGKMRVSYRLGLKPAEVEECVDKVNKLANQAFQTEEQREGKLLGESGERGEGGGGAHFPSKFAYLFIFESGAIEKAENGMSQKLSLGVEQLVDSVLCQQLLVQLISEQLNSNDSLTIGPLLASLNATLTICEQFELRPGLKSLIQKLTGLHWPANLWHLFVSVMHSLLRWHLRQMLSEENEQKMAYIKRVELLLRRAICGGGGKSEKGKAKGKGRGTEEEERTNPFISQRSSGQSAKQRMPKGGGGSGDLSEETLGKELTSSDCETHSAALSRLFDLFASDILTLLGKEDIGRMKRMLVEIEMQIPKERGESEGTQKKLRDIIERLEVETEEKEKKEEKKEEEKKEEKKEEEKKEEKEEEEKEEEEKEEEEERNEPKVMDDETHRKM</sequence>
<feature type="compositionally biased region" description="Acidic residues" evidence="1">
    <location>
        <begin position="1847"/>
        <end position="1863"/>
    </location>
</feature>
<feature type="region of interest" description="Disordered" evidence="1">
    <location>
        <begin position="1693"/>
        <end position="1751"/>
    </location>
</feature>
<evidence type="ECO:0000313" key="3">
    <source>
        <dbReference type="Proteomes" id="UP001620626"/>
    </source>
</evidence>
<feature type="compositionally biased region" description="Basic and acidic residues" evidence="1">
    <location>
        <begin position="1799"/>
        <end position="1846"/>
    </location>
</feature>
<accession>A0ABD2M2B2</accession>
<feature type="compositionally biased region" description="Basic and acidic residues" evidence="1">
    <location>
        <begin position="1864"/>
        <end position="1877"/>
    </location>
</feature>
<feature type="compositionally biased region" description="Basic residues" evidence="1">
    <location>
        <begin position="618"/>
        <end position="627"/>
    </location>
</feature>
<dbReference type="EMBL" id="JBICBT010000187">
    <property type="protein sequence ID" value="KAL3121453.1"/>
    <property type="molecule type" value="Genomic_DNA"/>
</dbReference>
<keyword evidence="3" id="KW-1185">Reference proteome</keyword>
<feature type="region of interest" description="Disordered" evidence="1">
    <location>
        <begin position="1799"/>
        <end position="1877"/>
    </location>
</feature>
<dbReference type="Proteomes" id="UP001620626">
    <property type="component" value="Unassembled WGS sequence"/>
</dbReference>
<evidence type="ECO:0000256" key="1">
    <source>
        <dbReference type="SAM" id="MobiDB-lite"/>
    </source>
</evidence>
<feature type="region of interest" description="Disordered" evidence="1">
    <location>
        <begin position="567"/>
        <end position="599"/>
    </location>
</feature>
<name>A0ABD2M2B2_9BILA</name>